<sequence>MSRITLIVAATTKNGIGQAGKLPWRLPREMQYFTRATTGQGGATNGEGKKNAVVMGRTTWESVPHRFRPLPGRINFVVSRQTEYNLCVSGSFGGDASETDATAVATVVSSLDAALEGAYAEDVRRIFVIGGAQLYAAALPLAERVLLTRIIEPSFEGCDVFMPDFIGGEGGGGEWTRAGHDVLSAWVEFEVPQGVQEERGVKYEFEMWTRK</sequence>
<gene>
    <name evidence="1" type="ORF">F5148DRAFT_1325176</name>
</gene>
<feature type="non-terminal residue" evidence="1">
    <location>
        <position position="211"/>
    </location>
</feature>
<reference evidence="1" key="1">
    <citation type="submission" date="2021-03" db="EMBL/GenBank/DDBJ databases">
        <title>Evolutionary priming and transition to the ectomycorrhizal habit in an iconic lineage of mushroom-forming fungi: is preadaptation a requirement?</title>
        <authorList>
            <consortium name="DOE Joint Genome Institute"/>
            <person name="Looney B.P."/>
            <person name="Miyauchi S."/>
            <person name="Morin E."/>
            <person name="Drula E."/>
            <person name="Courty P.E."/>
            <person name="Chicoki N."/>
            <person name="Fauchery L."/>
            <person name="Kohler A."/>
            <person name="Kuo A."/>
            <person name="LaButti K."/>
            <person name="Pangilinan J."/>
            <person name="Lipzen A."/>
            <person name="Riley R."/>
            <person name="Andreopoulos W."/>
            <person name="He G."/>
            <person name="Johnson J."/>
            <person name="Barry K.W."/>
            <person name="Grigoriev I.V."/>
            <person name="Nagy L."/>
            <person name="Hibbett D."/>
            <person name="Henrissat B."/>
            <person name="Matheny P.B."/>
            <person name="Labbe J."/>
            <person name="Martin A.F."/>
        </authorList>
    </citation>
    <scope>NUCLEOTIDE SEQUENCE</scope>
    <source>
        <strain evidence="1">BPL698</strain>
    </source>
</reference>
<evidence type="ECO:0000313" key="1">
    <source>
        <dbReference type="EMBL" id="KAI9455207.1"/>
    </source>
</evidence>
<dbReference type="EMBL" id="JAGFNK010000254">
    <property type="protein sequence ID" value="KAI9455207.1"/>
    <property type="molecule type" value="Genomic_DNA"/>
</dbReference>
<evidence type="ECO:0000313" key="2">
    <source>
        <dbReference type="Proteomes" id="UP001207468"/>
    </source>
</evidence>
<name>A0ACC0U259_9AGAM</name>
<comment type="caution">
    <text evidence="1">The sequence shown here is derived from an EMBL/GenBank/DDBJ whole genome shotgun (WGS) entry which is preliminary data.</text>
</comment>
<organism evidence="1 2">
    <name type="scientific">Russula earlei</name>
    <dbReference type="NCBI Taxonomy" id="71964"/>
    <lineage>
        <taxon>Eukaryota</taxon>
        <taxon>Fungi</taxon>
        <taxon>Dikarya</taxon>
        <taxon>Basidiomycota</taxon>
        <taxon>Agaricomycotina</taxon>
        <taxon>Agaricomycetes</taxon>
        <taxon>Russulales</taxon>
        <taxon>Russulaceae</taxon>
        <taxon>Russula</taxon>
    </lineage>
</organism>
<dbReference type="Proteomes" id="UP001207468">
    <property type="component" value="Unassembled WGS sequence"/>
</dbReference>
<proteinExistence type="predicted"/>
<protein>
    <submittedName>
        <fullName evidence="1">Dihydrofolate reductase-like domain-containing protein</fullName>
    </submittedName>
</protein>
<accession>A0ACC0U259</accession>
<keyword evidence="2" id="KW-1185">Reference proteome</keyword>